<dbReference type="RefSeq" id="WP_236333699.1">
    <property type="nucleotide sequence ID" value="NZ_CAKMMG010000002.1"/>
</dbReference>
<gene>
    <name evidence="3" type="ORF">PAECIP111892_02634</name>
</gene>
<name>A0ABM9C825_9BACL</name>
<evidence type="ECO:0000313" key="4">
    <source>
        <dbReference type="Proteomes" id="UP000838324"/>
    </source>
</evidence>
<dbReference type="Pfam" id="PF09992">
    <property type="entry name" value="NAGPA"/>
    <property type="match status" value="1"/>
</dbReference>
<evidence type="ECO:0000313" key="3">
    <source>
        <dbReference type="EMBL" id="CAH1205140.1"/>
    </source>
</evidence>
<proteinExistence type="predicted"/>
<keyword evidence="1" id="KW-0812">Transmembrane</keyword>
<keyword evidence="4" id="KW-1185">Reference proteome</keyword>
<keyword evidence="1" id="KW-0472">Membrane</keyword>
<accession>A0ABM9C825</accession>
<evidence type="ECO:0000259" key="2">
    <source>
        <dbReference type="Pfam" id="PF09992"/>
    </source>
</evidence>
<evidence type="ECO:0000256" key="1">
    <source>
        <dbReference type="SAM" id="Phobius"/>
    </source>
</evidence>
<dbReference type="PANTHER" id="PTHR40446:SF2">
    <property type="entry name" value="N-ACETYLGLUCOSAMINE-1-PHOSPHODIESTER ALPHA-N-ACETYLGLUCOSAMINIDASE"/>
    <property type="match status" value="1"/>
</dbReference>
<keyword evidence="1" id="KW-1133">Transmembrane helix</keyword>
<organism evidence="3 4">
    <name type="scientific">Paenibacillus auburnensis</name>
    <dbReference type="NCBI Taxonomy" id="2905649"/>
    <lineage>
        <taxon>Bacteria</taxon>
        <taxon>Bacillati</taxon>
        <taxon>Bacillota</taxon>
        <taxon>Bacilli</taxon>
        <taxon>Bacillales</taxon>
        <taxon>Paenibacillaceae</taxon>
        <taxon>Paenibacillus</taxon>
    </lineage>
</organism>
<dbReference type="EMBL" id="CAKMMG010000002">
    <property type="protein sequence ID" value="CAH1205140.1"/>
    <property type="molecule type" value="Genomic_DNA"/>
</dbReference>
<feature type="domain" description="Phosphodiester glycosidase" evidence="2">
    <location>
        <begin position="174"/>
        <end position="354"/>
    </location>
</feature>
<feature type="transmembrane region" description="Helical" evidence="1">
    <location>
        <begin position="12"/>
        <end position="29"/>
    </location>
</feature>
<sequence>MMTPVKKINRFFMLLTAPFLGLFIGLLWYQPPLTLNLNTDQYAAEPGPLELTAALKKDLLKAQNSASYTIDAIGASAQLYKKTTNAMNALVTTAAAQASRPERIYNRRITARLGIPADVISSDRITIELYRLNPGNYKAYALKIKLKDATAMKMSLAGDGTGQAETTMHAVARYGAVAGINAGGFADQGGRRYPLSTTIVGGKYIYGFEPTYKDLSFVGLNKSGRLIGGKFTNKSQLDQLEPVFGATFVPVLLKNSVRQAIPYKWMTSPKRAPRTVIGKYKDDQLLVLVADGYNENGNSGATLEEIQNKLWSMGVTDAYNLDGGGSSSLIFRGKVINDPSDGNLRQVPTNFLFFK</sequence>
<comment type="caution">
    <text evidence="3">The sequence shown here is derived from an EMBL/GenBank/DDBJ whole genome shotgun (WGS) entry which is preliminary data.</text>
</comment>
<dbReference type="PANTHER" id="PTHR40446">
    <property type="entry name" value="N-ACETYLGLUCOSAMINE-1-PHOSPHODIESTER ALPHA-N-ACETYLGLUCOSAMINIDASE"/>
    <property type="match status" value="1"/>
</dbReference>
<reference evidence="3" key="1">
    <citation type="submission" date="2022-01" db="EMBL/GenBank/DDBJ databases">
        <authorList>
            <person name="Criscuolo A."/>
        </authorList>
    </citation>
    <scope>NUCLEOTIDE SEQUENCE</scope>
    <source>
        <strain evidence="3">CIP111892</strain>
    </source>
</reference>
<dbReference type="Proteomes" id="UP000838324">
    <property type="component" value="Unassembled WGS sequence"/>
</dbReference>
<protein>
    <recommendedName>
        <fullName evidence="2">Phosphodiester glycosidase domain-containing protein</fullName>
    </recommendedName>
</protein>
<dbReference type="InterPro" id="IPR018711">
    <property type="entry name" value="NAGPA"/>
</dbReference>